<keyword evidence="3" id="KW-1185">Reference proteome</keyword>
<comment type="caution">
    <text evidence="2">The sequence shown here is derived from an EMBL/GenBank/DDBJ whole genome shotgun (WGS) entry which is preliminary data.</text>
</comment>
<evidence type="ECO:0000313" key="2">
    <source>
        <dbReference type="EMBL" id="ORZ39787.1"/>
    </source>
</evidence>
<feature type="compositionally biased region" description="Basic residues" evidence="1">
    <location>
        <begin position="178"/>
        <end position="190"/>
    </location>
</feature>
<feature type="compositionally biased region" description="Polar residues" evidence="1">
    <location>
        <begin position="29"/>
        <end position="39"/>
    </location>
</feature>
<feature type="compositionally biased region" description="Polar residues" evidence="1">
    <location>
        <begin position="1"/>
        <end position="12"/>
    </location>
</feature>
<reference evidence="2 3" key="1">
    <citation type="submission" date="2016-07" db="EMBL/GenBank/DDBJ databases">
        <title>Pervasive Adenine N6-methylation of Active Genes in Fungi.</title>
        <authorList>
            <consortium name="DOE Joint Genome Institute"/>
            <person name="Mondo S.J."/>
            <person name="Dannebaum R.O."/>
            <person name="Kuo R.C."/>
            <person name="Labutti K."/>
            <person name="Haridas S."/>
            <person name="Kuo A."/>
            <person name="Salamov A."/>
            <person name="Ahrendt S.R."/>
            <person name="Lipzen A."/>
            <person name="Sullivan W."/>
            <person name="Andreopoulos W.B."/>
            <person name="Clum A."/>
            <person name="Lindquist E."/>
            <person name="Daum C."/>
            <person name="Ramamoorthy G.K."/>
            <person name="Gryganskyi A."/>
            <person name="Culley D."/>
            <person name="Magnuson J.K."/>
            <person name="James T.Y."/>
            <person name="O'Malley M.A."/>
            <person name="Stajich J.E."/>
            <person name="Spatafora J.W."/>
            <person name="Visel A."/>
            <person name="Grigoriev I.V."/>
        </authorList>
    </citation>
    <scope>NUCLEOTIDE SEQUENCE [LARGE SCALE GENOMIC DNA]</scope>
    <source>
        <strain evidence="2 3">PL171</strain>
    </source>
</reference>
<protein>
    <submittedName>
        <fullName evidence="2">Uncharacterized protein</fullName>
    </submittedName>
</protein>
<evidence type="ECO:0000256" key="1">
    <source>
        <dbReference type="SAM" id="MobiDB-lite"/>
    </source>
</evidence>
<dbReference type="Proteomes" id="UP000193411">
    <property type="component" value="Unassembled WGS sequence"/>
</dbReference>
<name>A0A1Y2HYV0_9FUNG</name>
<feature type="compositionally biased region" description="Polar residues" evidence="1">
    <location>
        <begin position="130"/>
        <end position="142"/>
    </location>
</feature>
<gene>
    <name evidence="2" type="ORF">BCR44DRAFT_43100</name>
</gene>
<dbReference type="EMBL" id="MCFL01000004">
    <property type="protein sequence ID" value="ORZ39787.1"/>
    <property type="molecule type" value="Genomic_DNA"/>
</dbReference>
<feature type="region of interest" description="Disordered" evidence="1">
    <location>
        <begin position="1"/>
        <end position="39"/>
    </location>
</feature>
<proteinExistence type="predicted"/>
<feature type="compositionally biased region" description="Basic residues" evidence="1">
    <location>
        <begin position="197"/>
        <end position="206"/>
    </location>
</feature>
<feature type="compositionally biased region" description="Low complexity" evidence="1">
    <location>
        <begin position="161"/>
        <end position="177"/>
    </location>
</feature>
<evidence type="ECO:0000313" key="3">
    <source>
        <dbReference type="Proteomes" id="UP000193411"/>
    </source>
</evidence>
<accession>A0A1Y2HYV0</accession>
<organism evidence="2 3">
    <name type="scientific">Catenaria anguillulae PL171</name>
    <dbReference type="NCBI Taxonomy" id="765915"/>
    <lineage>
        <taxon>Eukaryota</taxon>
        <taxon>Fungi</taxon>
        <taxon>Fungi incertae sedis</taxon>
        <taxon>Blastocladiomycota</taxon>
        <taxon>Blastocladiomycetes</taxon>
        <taxon>Blastocladiales</taxon>
        <taxon>Catenariaceae</taxon>
        <taxon>Catenaria</taxon>
    </lineage>
</organism>
<sequence length="360" mass="37086">MTTSTATHSAGPTNHDRSLGASTLDARSGQASNPASASDSVVLAAKIVAVESATSLSHSLAPRQAHVTPLTLFSDHALLGPLGASLLPRSPPPPLTPHYVSDAFSGHHPTGNHVGPAGLPLVSLSTPTWAHVSSPTTQQQHGHSIHAPAAHPTRARRDSVSSRSSPSSSSTSSASPGHHAHAPAVKRTRKTSLPADHHHHPYRRRTSSSSSSSSAPISHPTTIASATTTQAQSHLQIPIHQLAAAPARNRHPKHLTLPTSGPHATLPTTTLLYSSATTFTACATAIVGTGARKRPRAISTPATFAELRGSGPEAVAVGPIEAWRGVASARAFLTTGDDNGDLHAHAEGEAAVKMEVPYSV</sequence>
<dbReference type="AlphaFoldDB" id="A0A1Y2HYV0"/>
<feature type="compositionally biased region" description="Low complexity" evidence="1">
    <location>
        <begin position="207"/>
        <end position="220"/>
    </location>
</feature>
<feature type="region of interest" description="Disordered" evidence="1">
    <location>
        <begin position="130"/>
        <end position="220"/>
    </location>
</feature>